<gene>
    <name evidence="1" type="ORF">EVJ47_07065</name>
</gene>
<comment type="caution">
    <text evidence="1">The sequence shown here is derived from an EMBL/GenBank/DDBJ whole genome shotgun (WGS) entry which is preliminary data.</text>
</comment>
<dbReference type="EMBL" id="SGBD01000004">
    <property type="protein sequence ID" value="RZD13993.1"/>
    <property type="molecule type" value="Genomic_DNA"/>
</dbReference>
<dbReference type="Proteomes" id="UP000320813">
    <property type="component" value="Unassembled WGS sequence"/>
</dbReference>
<reference evidence="1 2" key="1">
    <citation type="submission" date="2019-01" db="EMBL/GenBank/DDBJ databases">
        <title>Insights into ecological role of a new deltaproteobacterial order Candidatus Sinidesulfobacterales (Sva0485) by metagenomics and metatranscriptomics.</title>
        <authorList>
            <person name="Tan S."/>
            <person name="Liu J."/>
            <person name="Fang Y."/>
            <person name="Hedlund B.P."/>
            <person name="Lian Z.H."/>
            <person name="Huang L.Y."/>
            <person name="Li J.T."/>
            <person name="Huang L.N."/>
            <person name="Li W.J."/>
            <person name="Jiang H.C."/>
            <person name="Dong H.L."/>
            <person name="Shu W.S."/>
        </authorList>
    </citation>
    <scope>NUCLEOTIDE SEQUENCE [LARGE SCALE GENOMIC DNA]</scope>
    <source>
        <strain evidence="1">AP3</strain>
    </source>
</reference>
<evidence type="ECO:0000313" key="2">
    <source>
        <dbReference type="Proteomes" id="UP000320813"/>
    </source>
</evidence>
<protein>
    <submittedName>
        <fullName evidence="1">Uncharacterized protein</fullName>
    </submittedName>
</protein>
<sequence>MLAQRKANPNFGTIYIVYVFVTTALRANKEIITIVAIFFYVQHREISLENPCKTTNLNADWRF</sequence>
<evidence type="ECO:0000313" key="1">
    <source>
        <dbReference type="EMBL" id="RZD13993.1"/>
    </source>
</evidence>
<dbReference type="AlphaFoldDB" id="A0A519B9M0"/>
<name>A0A519B9M0_9DELT</name>
<proteinExistence type="predicted"/>
<accession>A0A519B9M0</accession>
<organism evidence="1 2">
    <name type="scientific">Candidatus Acidulodesulfobacterium ferriphilum</name>
    <dbReference type="NCBI Taxonomy" id="2597223"/>
    <lineage>
        <taxon>Bacteria</taxon>
        <taxon>Deltaproteobacteria</taxon>
        <taxon>Candidatus Acidulodesulfobacterales</taxon>
        <taxon>Candidatus Acidulodesulfobacterium</taxon>
    </lineage>
</organism>